<name>A0A662DL14_UNCAE</name>
<dbReference type="InterPro" id="IPR036388">
    <property type="entry name" value="WH-like_DNA-bd_sf"/>
</dbReference>
<dbReference type="InterPro" id="IPR036390">
    <property type="entry name" value="WH_DNA-bd_sf"/>
</dbReference>
<dbReference type="InterPro" id="IPR018541">
    <property type="entry name" value="Ftsk_gamma"/>
</dbReference>
<dbReference type="Gene3D" id="3.30.980.40">
    <property type="match status" value="1"/>
</dbReference>
<keyword evidence="5 16" id="KW-0812">Transmembrane</keyword>
<keyword evidence="8 14" id="KW-0067">ATP-binding</keyword>
<evidence type="ECO:0000256" key="10">
    <source>
        <dbReference type="ARBA" id="ARBA00023125"/>
    </source>
</evidence>
<feature type="transmembrane region" description="Helical" evidence="16">
    <location>
        <begin position="144"/>
        <end position="167"/>
    </location>
</feature>
<evidence type="ECO:0000256" key="15">
    <source>
        <dbReference type="SAM" id="MobiDB-lite"/>
    </source>
</evidence>
<comment type="similarity">
    <text evidence="2">Belongs to the FtsK/SpoIIIE/SftA family.</text>
</comment>
<evidence type="ECO:0000256" key="13">
    <source>
        <dbReference type="ARBA" id="ARBA00025923"/>
    </source>
</evidence>
<dbReference type="Pfam" id="PF13491">
    <property type="entry name" value="FtsK_4TM"/>
    <property type="match status" value="1"/>
</dbReference>
<evidence type="ECO:0000256" key="12">
    <source>
        <dbReference type="ARBA" id="ARBA00023306"/>
    </source>
</evidence>
<dbReference type="GO" id="GO:0003677">
    <property type="term" value="F:DNA binding"/>
    <property type="evidence" value="ECO:0007669"/>
    <property type="project" value="UniProtKB-KW"/>
</dbReference>
<dbReference type="InterPro" id="IPR027417">
    <property type="entry name" value="P-loop_NTPase"/>
</dbReference>
<dbReference type="SUPFAM" id="SSF52540">
    <property type="entry name" value="P-loop containing nucleoside triphosphate hydrolases"/>
    <property type="match status" value="1"/>
</dbReference>
<dbReference type="InterPro" id="IPR003593">
    <property type="entry name" value="AAA+_ATPase"/>
</dbReference>
<dbReference type="Gene3D" id="3.40.50.300">
    <property type="entry name" value="P-loop containing nucleotide triphosphate hydrolases"/>
    <property type="match status" value="1"/>
</dbReference>
<dbReference type="SMART" id="SM00843">
    <property type="entry name" value="Ftsk_gamma"/>
    <property type="match status" value="1"/>
</dbReference>
<evidence type="ECO:0000313" key="18">
    <source>
        <dbReference type="EMBL" id="RLE15217.1"/>
    </source>
</evidence>
<organism evidence="18 19">
    <name type="scientific">Aerophobetes bacterium</name>
    <dbReference type="NCBI Taxonomy" id="2030807"/>
    <lineage>
        <taxon>Bacteria</taxon>
        <taxon>Candidatus Aerophobota</taxon>
    </lineage>
</organism>
<evidence type="ECO:0000256" key="14">
    <source>
        <dbReference type="PROSITE-ProRule" id="PRU00289"/>
    </source>
</evidence>
<dbReference type="Pfam" id="PF09397">
    <property type="entry name" value="FtsK_gamma"/>
    <property type="match status" value="1"/>
</dbReference>
<keyword evidence="7" id="KW-0159">Chromosome partition</keyword>
<gene>
    <name evidence="18" type="ORF">DRI96_00235</name>
</gene>
<dbReference type="EMBL" id="QMQB01000005">
    <property type="protein sequence ID" value="RLE15217.1"/>
    <property type="molecule type" value="Genomic_DNA"/>
</dbReference>
<dbReference type="InterPro" id="IPR025199">
    <property type="entry name" value="FtsK_4TM"/>
</dbReference>
<dbReference type="PANTHER" id="PTHR22683">
    <property type="entry name" value="SPORULATION PROTEIN RELATED"/>
    <property type="match status" value="1"/>
</dbReference>
<dbReference type="InterPro" id="IPR002543">
    <property type="entry name" value="FtsK_dom"/>
</dbReference>
<evidence type="ECO:0000256" key="9">
    <source>
        <dbReference type="ARBA" id="ARBA00022989"/>
    </source>
</evidence>
<evidence type="ECO:0000256" key="1">
    <source>
        <dbReference type="ARBA" id="ARBA00004651"/>
    </source>
</evidence>
<dbReference type="GO" id="GO:0051301">
    <property type="term" value="P:cell division"/>
    <property type="evidence" value="ECO:0007669"/>
    <property type="project" value="UniProtKB-KW"/>
</dbReference>
<dbReference type="GO" id="GO:0005886">
    <property type="term" value="C:plasma membrane"/>
    <property type="evidence" value="ECO:0007669"/>
    <property type="project" value="UniProtKB-SubCell"/>
</dbReference>
<dbReference type="PROSITE" id="PS50901">
    <property type="entry name" value="FTSK"/>
    <property type="match status" value="1"/>
</dbReference>
<comment type="subcellular location">
    <subcellularLocation>
        <location evidence="1">Cell membrane</location>
        <topology evidence="1">Multi-pass membrane protein</topology>
    </subcellularLocation>
</comment>
<comment type="caution">
    <text evidence="18">The sequence shown here is derived from an EMBL/GenBank/DDBJ whole genome shotgun (WGS) entry which is preliminary data.</text>
</comment>
<keyword evidence="12" id="KW-0131">Cell cycle</keyword>
<evidence type="ECO:0000256" key="5">
    <source>
        <dbReference type="ARBA" id="ARBA00022692"/>
    </source>
</evidence>
<accession>A0A662DL14</accession>
<evidence type="ECO:0000256" key="16">
    <source>
        <dbReference type="SAM" id="Phobius"/>
    </source>
</evidence>
<evidence type="ECO:0000313" key="19">
    <source>
        <dbReference type="Proteomes" id="UP000267654"/>
    </source>
</evidence>
<feature type="transmembrane region" description="Helical" evidence="16">
    <location>
        <begin position="99"/>
        <end position="124"/>
    </location>
</feature>
<dbReference type="SMART" id="SM00382">
    <property type="entry name" value="AAA"/>
    <property type="match status" value="1"/>
</dbReference>
<dbReference type="Pfam" id="PF01580">
    <property type="entry name" value="FtsK_SpoIIIE"/>
    <property type="match status" value="1"/>
</dbReference>
<dbReference type="GO" id="GO:0007059">
    <property type="term" value="P:chromosome segregation"/>
    <property type="evidence" value="ECO:0007669"/>
    <property type="project" value="UniProtKB-KW"/>
</dbReference>
<proteinExistence type="inferred from homology"/>
<dbReference type="AlphaFoldDB" id="A0A662DL14"/>
<feature type="transmembrane region" description="Helical" evidence="16">
    <location>
        <begin position="12"/>
        <end position="32"/>
    </location>
</feature>
<evidence type="ECO:0000256" key="8">
    <source>
        <dbReference type="ARBA" id="ARBA00022840"/>
    </source>
</evidence>
<dbReference type="Pfam" id="PF17854">
    <property type="entry name" value="FtsK_alpha"/>
    <property type="match status" value="1"/>
</dbReference>
<dbReference type="Gene3D" id="1.10.10.10">
    <property type="entry name" value="Winged helix-like DNA-binding domain superfamily/Winged helix DNA-binding domain"/>
    <property type="match status" value="1"/>
</dbReference>
<feature type="region of interest" description="Disordered" evidence="15">
    <location>
        <begin position="650"/>
        <end position="682"/>
    </location>
</feature>
<reference evidence="18 19" key="1">
    <citation type="submission" date="2018-06" db="EMBL/GenBank/DDBJ databases">
        <title>Extensive metabolic versatility and redundancy in microbially diverse, dynamic hydrothermal sediments.</title>
        <authorList>
            <person name="Dombrowski N."/>
            <person name="Teske A."/>
            <person name="Baker B.J."/>
        </authorList>
    </citation>
    <scope>NUCLEOTIDE SEQUENCE [LARGE SCALE GENOMIC DNA]</scope>
    <source>
        <strain evidence="18">B19_G9</strain>
    </source>
</reference>
<dbReference type="InterPro" id="IPR041027">
    <property type="entry name" value="FtsK_alpha"/>
</dbReference>
<dbReference type="GO" id="GO:0005524">
    <property type="term" value="F:ATP binding"/>
    <property type="evidence" value="ECO:0007669"/>
    <property type="project" value="UniProtKB-UniRule"/>
</dbReference>
<keyword evidence="9 16" id="KW-1133">Transmembrane helix</keyword>
<keyword evidence="10" id="KW-0238">DNA-binding</keyword>
<evidence type="ECO:0000256" key="11">
    <source>
        <dbReference type="ARBA" id="ARBA00023136"/>
    </source>
</evidence>
<keyword evidence="4" id="KW-0132">Cell division</keyword>
<evidence type="ECO:0000259" key="17">
    <source>
        <dbReference type="PROSITE" id="PS50901"/>
    </source>
</evidence>
<evidence type="ECO:0000256" key="4">
    <source>
        <dbReference type="ARBA" id="ARBA00022618"/>
    </source>
</evidence>
<feature type="compositionally biased region" description="Basic and acidic residues" evidence="15">
    <location>
        <begin position="662"/>
        <end position="682"/>
    </location>
</feature>
<dbReference type="PANTHER" id="PTHR22683:SF41">
    <property type="entry name" value="DNA TRANSLOCASE FTSK"/>
    <property type="match status" value="1"/>
</dbReference>
<evidence type="ECO:0000256" key="6">
    <source>
        <dbReference type="ARBA" id="ARBA00022741"/>
    </source>
</evidence>
<evidence type="ECO:0000256" key="2">
    <source>
        <dbReference type="ARBA" id="ARBA00006474"/>
    </source>
</evidence>
<dbReference type="Proteomes" id="UP000267654">
    <property type="component" value="Unassembled WGS sequence"/>
</dbReference>
<dbReference type="SUPFAM" id="SSF46785">
    <property type="entry name" value="Winged helix' DNA-binding domain"/>
    <property type="match status" value="1"/>
</dbReference>
<evidence type="ECO:0000256" key="7">
    <source>
        <dbReference type="ARBA" id="ARBA00022829"/>
    </source>
</evidence>
<feature type="transmembrane region" description="Helical" evidence="16">
    <location>
        <begin position="52"/>
        <end position="78"/>
    </location>
</feature>
<keyword evidence="6 14" id="KW-0547">Nucleotide-binding</keyword>
<keyword evidence="11 16" id="KW-0472">Membrane</keyword>
<keyword evidence="3" id="KW-1003">Cell membrane</keyword>
<evidence type="ECO:0000256" key="3">
    <source>
        <dbReference type="ARBA" id="ARBA00022475"/>
    </source>
</evidence>
<feature type="binding site" evidence="14">
    <location>
        <begin position="363"/>
        <end position="370"/>
    </location>
    <ligand>
        <name>ATP</name>
        <dbReference type="ChEBI" id="CHEBI:30616"/>
    </ligand>
</feature>
<protein>
    <recommendedName>
        <fullName evidence="17">FtsK domain-containing protein</fullName>
    </recommendedName>
</protein>
<sequence>MDGANWERQKNIGWAAVLFIIGIFILISLLLYNPGKSSFFTFPPQISSKNYIGKAGIFIATYLFLGLGVCAFILPFILIEMGIKKIKRGSIGNPLSKGISIIFGFIGITSLIYLLGADLTFPWYGGGVIGLIFSRIFLSFFGKIGSFIIIGGMLFICGILNIDFSIVRRKREIRKKIASGKNPIIAKPHDTDYIKKKQGREDNIKKISKSGYQFPPLDLLNLPSTRSRSSNEAVEAGKKLEQTLKDFGVEVKIEEIKEGPAITRYEVKLAPGIRVSRLINLSSDLALSLAVPNVRIEVPVSGKPLVGIEVPKKKVNFVYLRQLLEEEEFENRKEKLIFPLGKDIAGETVWVNLESLPHLLIGGSTGSGKSVCINSILISLLYKAAPDELKFLLIDPKTVELVDYTDIPHLIFPPIKDVKTANTSLEWVVQEMMQRYEQFSKKGVRNINAFNKEQDGETPMPYLVVIIDELADLMMLAGAKLEKTLCRIAQLGRATGIHLIVATQRPSVDVITGLIKANFPSRISFAVASQVDSRTILDTVGAEKLVGNGDMLFSPVEASKPFRIQGSYVSPGEVKKVVNFIKEQDKPVYKDIIKEIREREEEEEETNIQDELYKEAKELILTKGIASTSYLQRKLAIGYNRAARIMEQLEKEGIVGPPRGSKPREVLIDEKVLKSKKDGSGE</sequence>
<feature type="domain" description="FtsK" evidence="17">
    <location>
        <begin position="346"/>
        <end position="534"/>
    </location>
</feature>
<comment type="subunit">
    <text evidence="13">Homohexamer. Forms a ring that surrounds DNA.</text>
</comment>
<dbReference type="InterPro" id="IPR050206">
    <property type="entry name" value="FtsK/SpoIIIE/SftA"/>
</dbReference>